<comment type="subcellular location">
    <subcellularLocation>
        <location evidence="1">Cell membrane</location>
        <topology evidence="1">Multi-pass membrane protein</topology>
    </subcellularLocation>
</comment>
<evidence type="ECO:0000256" key="1">
    <source>
        <dbReference type="ARBA" id="ARBA00004651"/>
    </source>
</evidence>
<feature type="transmembrane region" description="Helical" evidence="8">
    <location>
        <begin position="34"/>
        <end position="54"/>
    </location>
</feature>
<dbReference type="EMBL" id="UINC01021137">
    <property type="protein sequence ID" value="SVA88053.1"/>
    <property type="molecule type" value="Genomic_DNA"/>
</dbReference>
<evidence type="ECO:0000256" key="4">
    <source>
        <dbReference type="ARBA" id="ARBA00022989"/>
    </source>
</evidence>
<accession>A0A381ZH16</accession>
<feature type="transmembrane region" description="Helical" evidence="8">
    <location>
        <begin position="97"/>
        <end position="120"/>
    </location>
</feature>
<keyword evidence="4 8" id="KW-1133">Transmembrane helix</keyword>
<comment type="similarity">
    <text evidence="6">Belongs to the fluoride channel Fluc/FEX (TC 1.A.43) family.</text>
</comment>
<dbReference type="GO" id="GO:1903425">
    <property type="term" value="F:fluoride transmembrane transporter activity"/>
    <property type="evidence" value="ECO:0007669"/>
    <property type="project" value="TreeGrafter"/>
</dbReference>
<organism evidence="9">
    <name type="scientific">marine metagenome</name>
    <dbReference type="NCBI Taxonomy" id="408172"/>
    <lineage>
        <taxon>unclassified sequences</taxon>
        <taxon>metagenomes</taxon>
        <taxon>ecological metagenomes</taxon>
    </lineage>
</organism>
<dbReference type="NCBIfam" id="TIGR00494">
    <property type="entry name" value="crcB"/>
    <property type="match status" value="1"/>
</dbReference>
<dbReference type="HAMAP" id="MF_00454">
    <property type="entry name" value="FluC"/>
    <property type="match status" value="1"/>
</dbReference>
<evidence type="ECO:0000256" key="7">
    <source>
        <dbReference type="ARBA" id="ARBA00035585"/>
    </source>
</evidence>
<evidence type="ECO:0000256" key="2">
    <source>
        <dbReference type="ARBA" id="ARBA00022475"/>
    </source>
</evidence>
<evidence type="ECO:0000313" key="9">
    <source>
        <dbReference type="EMBL" id="SVA88053.1"/>
    </source>
</evidence>
<keyword evidence="2" id="KW-1003">Cell membrane</keyword>
<sequence>MSELSFLAIAIGGGCGSVARFLLAREMGRWLGNFLPYGTLAVNVLGSFVLGWLATVFLDRPEINSALQLGVAVGFLGAFTTFSTFSFESVQLLLSGAVWRAALNVTANAVACLGMCYLGMQLARLS</sequence>
<dbReference type="AlphaFoldDB" id="A0A381ZH16"/>
<evidence type="ECO:0000256" key="5">
    <source>
        <dbReference type="ARBA" id="ARBA00023136"/>
    </source>
</evidence>
<evidence type="ECO:0000256" key="6">
    <source>
        <dbReference type="ARBA" id="ARBA00035120"/>
    </source>
</evidence>
<dbReference type="PANTHER" id="PTHR28259">
    <property type="entry name" value="FLUORIDE EXPORT PROTEIN 1-RELATED"/>
    <property type="match status" value="1"/>
</dbReference>
<keyword evidence="5 8" id="KW-0472">Membrane</keyword>
<dbReference type="InterPro" id="IPR003691">
    <property type="entry name" value="FluC"/>
</dbReference>
<evidence type="ECO:0000256" key="8">
    <source>
        <dbReference type="SAM" id="Phobius"/>
    </source>
</evidence>
<evidence type="ECO:0008006" key="10">
    <source>
        <dbReference type="Google" id="ProtNLM"/>
    </source>
</evidence>
<keyword evidence="3 8" id="KW-0812">Transmembrane</keyword>
<feature type="transmembrane region" description="Helical" evidence="8">
    <location>
        <begin position="66"/>
        <end position="85"/>
    </location>
</feature>
<comment type="catalytic activity">
    <reaction evidence="7">
        <text>fluoride(in) = fluoride(out)</text>
        <dbReference type="Rhea" id="RHEA:76159"/>
        <dbReference type="ChEBI" id="CHEBI:17051"/>
    </reaction>
    <physiologicalReaction direction="left-to-right" evidence="7">
        <dbReference type="Rhea" id="RHEA:76160"/>
    </physiologicalReaction>
</comment>
<protein>
    <recommendedName>
        <fullName evidence="10">Fluoride ion transporter CrcB</fullName>
    </recommendedName>
</protein>
<gene>
    <name evidence="9" type="ORF">METZ01_LOCUS140907</name>
</gene>
<evidence type="ECO:0000256" key="3">
    <source>
        <dbReference type="ARBA" id="ARBA00022692"/>
    </source>
</evidence>
<proteinExistence type="inferred from homology"/>
<dbReference type="Pfam" id="PF02537">
    <property type="entry name" value="CRCB"/>
    <property type="match status" value="1"/>
</dbReference>
<reference evidence="9" key="1">
    <citation type="submission" date="2018-05" db="EMBL/GenBank/DDBJ databases">
        <authorList>
            <person name="Lanie J.A."/>
            <person name="Ng W.-L."/>
            <person name="Kazmierczak K.M."/>
            <person name="Andrzejewski T.M."/>
            <person name="Davidsen T.M."/>
            <person name="Wayne K.J."/>
            <person name="Tettelin H."/>
            <person name="Glass J.I."/>
            <person name="Rusch D."/>
            <person name="Podicherti R."/>
            <person name="Tsui H.-C.T."/>
            <person name="Winkler M.E."/>
        </authorList>
    </citation>
    <scope>NUCLEOTIDE SEQUENCE</scope>
</reference>
<dbReference type="PANTHER" id="PTHR28259:SF1">
    <property type="entry name" value="FLUORIDE EXPORT PROTEIN 1-RELATED"/>
    <property type="match status" value="1"/>
</dbReference>
<name>A0A381ZH16_9ZZZZ</name>
<dbReference type="GO" id="GO:0005886">
    <property type="term" value="C:plasma membrane"/>
    <property type="evidence" value="ECO:0007669"/>
    <property type="project" value="UniProtKB-SubCell"/>
</dbReference>